<feature type="domain" description="C2H2-type" evidence="13">
    <location>
        <begin position="545"/>
        <end position="572"/>
    </location>
</feature>
<evidence type="ECO:0000256" key="10">
    <source>
        <dbReference type="ARBA" id="ARBA00023242"/>
    </source>
</evidence>
<feature type="region of interest" description="Disordered" evidence="12">
    <location>
        <begin position="360"/>
        <end position="417"/>
    </location>
</feature>
<evidence type="ECO:0000256" key="8">
    <source>
        <dbReference type="ARBA" id="ARBA00023125"/>
    </source>
</evidence>
<feature type="domain" description="C2H2-type" evidence="13">
    <location>
        <begin position="637"/>
        <end position="664"/>
    </location>
</feature>
<dbReference type="GO" id="GO:0000978">
    <property type="term" value="F:RNA polymerase II cis-regulatory region sequence-specific DNA binding"/>
    <property type="evidence" value="ECO:0000318"/>
    <property type="project" value="GO_Central"/>
</dbReference>
<feature type="region of interest" description="Disordered" evidence="12">
    <location>
        <begin position="90"/>
        <end position="266"/>
    </location>
</feature>
<dbReference type="Gene3D" id="3.30.160.60">
    <property type="entry name" value="Classic Zinc Finger"/>
    <property type="match status" value="4"/>
</dbReference>
<keyword evidence="4" id="KW-0677">Repeat</keyword>
<reference evidence="14" key="2">
    <citation type="submission" date="2021-01" db="UniProtKB">
        <authorList>
            <consortium name="EnsemblMetazoa"/>
        </authorList>
    </citation>
    <scope>IDENTIFICATION</scope>
</reference>
<evidence type="ECO:0000256" key="12">
    <source>
        <dbReference type="SAM" id="MobiDB-lite"/>
    </source>
</evidence>
<feature type="compositionally biased region" description="Basic residues" evidence="12">
    <location>
        <begin position="160"/>
        <end position="184"/>
    </location>
</feature>
<dbReference type="PANTHER" id="PTHR24379">
    <property type="entry name" value="KRAB AND ZINC FINGER DOMAIN-CONTAINING"/>
    <property type="match status" value="1"/>
</dbReference>
<dbReference type="PROSITE" id="PS00028">
    <property type="entry name" value="ZINC_FINGER_C2H2_1"/>
    <property type="match status" value="5"/>
</dbReference>
<evidence type="ECO:0000313" key="14">
    <source>
        <dbReference type="EnsemblMetazoa" id="XP_003728624"/>
    </source>
</evidence>
<dbReference type="OMA" id="RIEPREM"/>
<evidence type="ECO:0000256" key="4">
    <source>
        <dbReference type="ARBA" id="ARBA00022737"/>
    </source>
</evidence>
<dbReference type="GO" id="GO:0005634">
    <property type="term" value="C:nucleus"/>
    <property type="evidence" value="ECO:0007669"/>
    <property type="project" value="UniProtKB-SubCell"/>
</dbReference>
<dbReference type="OrthoDB" id="8922241at2759"/>
<evidence type="ECO:0000256" key="2">
    <source>
        <dbReference type="ARBA" id="ARBA00006991"/>
    </source>
</evidence>
<feature type="compositionally biased region" description="Basic residues" evidence="12">
    <location>
        <begin position="256"/>
        <end position="266"/>
    </location>
</feature>
<feature type="region of interest" description="Disordered" evidence="12">
    <location>
        <begin position="764"/>
        <end position="833"/>
    </location>
</feature>
<dbReference type="SUPFAM" id="SSF57667">
    <property type="entry name" value="beta-beta-alpha zinc fingers"/>
    <property type="match status" value="3"/>
</dbReference>
<feature type="compositionally biased region" description="Basic and acidic residues" evidence="12">
    <location>
        <begin position="186"/>
        <end position="199"/>
    </location>
</feature>
<dbReference type="GO" id="GO:0008270">
    <property type="term" value="F:zinc ion binding"/>
    <property type="evidence" value="ECO:0007669"/>
    <property type="project" value="UniProtKB-KW"/>
</dbReference>
<feature type="region of interest" description="Disordered" evidence="12">
    <location>
        <begin position="848"/>
        <end position="869"/>
    </location>
</feature>
<dbReference type="EnsemblMetazoa" id="XM_003728576">
    <property type="protein sequence ID" value="XP_003728624"/>
    <property type="gene ID" value="LOC100888106"/>
</dbReference>
<dbReference type="FunFam" id="3.30.160.60:FF:000382">
    <property type="entry name" value="zinc finger protein 35 isoform X4"/>
    <property type="match status" value="1"/>
</dbReference>
<organism evidence="14 15">
    <name type="scientific">Strongylocentrotus purpuratus</name>
    <name type="common">Purple sea urchin</name>
    <dbReference type="NCBI Taxonomy" id="7668"/>
    <lineage>
        <taxon>Eukaryota</taxon>
        <taxon>Metazoa</taxon>
        <taxon>Echinodermata</taxon>
        <taxon>Eleutherozoa</taxon>
        <taxon>Echinozoa</taxon>
        <taxon>Echinoidea</taxon>
        <taxon>Euechinoidea</taxon>
        <taxon>Echinacea</taxon>
        <taxon>Camarodonta</taxon>
        <taxon>Echinidea</taxon>
        <taxon>Strongylocentrotidae</taxon>
        <taxon>Strongylocentrotus</taxon>
    </lineage>
</organism>
<keyword evidence="6" id="KW-0862">Zinc</keyword>
<keyword evidence="15" id="KW-1185">Reference proteome</keyword>
<feature type="compositionally biased region" description="Low complexity" evidence="12">
    <location>
        <begin position="850"/>
        <end position="866"/>
    </location>
</feature>
<feature type="domain" description="C2H2-type" evidence="13">
    <location>
        <begin position="665"/>
        <end position="688"/>
    </location>
</feature>
<protein>
    <recommendedName>
        <fullName evidence="13">C2H2-type domain-containing protein</fullName>
    </recommendedName>
</protein>
<dbReference type="GO" id="GO:0006355">
    <property type="term" value="P:regulation of DNA-templated transcription"/>
    <property type="evidence" value="ECO:0000318"/>
    <property type="project" value="GO_Central"/>
</dbReference>
<accession>A0A7M7LPK5</accession>
<feature type="compositionally biased region" description="Basic and acidic residues" evidence="12">
    <location>
        <begin position="792"/>
        <end position="805"/>
    </location>
</feature>
<proteinExistence type="inferred from homology"/>
<dbReference type="GO" id="GO:0000981">
    <property type="term" value="F:DNA-binding transcription factor activity, RNA polymerase II-specific"/>
    <property type="evidence" value="ECO:0000318"/>
    <property type="project" value="GO_Central"/>
</dbReference>
<evidence type="ECO:0000256" key="1">
    <source>
        <dbReference type="ARBA" id="ARBA00004123"/>
    </source>
</evidence>
<feature type="compositionally biased region" description="Acidic residues" evidence="12">
    <location>
        <begin position="21"/>
        <end position="32"/>
    </location>
</feature>
<dbReference type="Proteomes" id="UP000007110">
    <property type="component" value="Unassembled WGS sequence"/>
</dbReference>
<dbReference type="FunFam" id="3.30.160.60:FF:005298">
    <property type="match status" value="1"/>
</dbReference>
<feature type="compositionally biased region" description="Low complexity" evidence="12">
    <location>
        <begin position="768"/>
        <end position="783"/>
    </location>
</feature>
<dbReference type="InterPro" id="IPR013087">
    <property type="entry name" value="Znf_C2H2_type"/>
</dbReference>
<dbReference type="PROSITE" id="PS50157">
    <property type="entry name" value="ZINC_FINGER_C2H2_2"/>
    <property type="match status" value="5"/>
</dbReference>
<evidence type="ECO:0000256" key="5">
    <source>
        <dbReference type="ARBA" id="ARBA00022771"/>
    </source>
</evidence>
<evidence type="ECO:0000256" key="3">
    <source>
        <dbReference type="ARBA" id="ARBA00022723"/>
    </source>
</evidence>
<evidence type="ECO:0000256" key="9">
    <source>
        <dbReference type="ARBA" id="ARBA00023163"/>
    </source>
</evidence>
<evidence type="ECO:0000313" key="15">
    <source>
        <dbReference type="Proteomes" id="UP000007110"/>
    </source>
</evidence>
<keyword evidence="7" id="KW-0805">Transcription regulation</keyword>
<evidence type="ECO:0000259" key="13">
    <source>
        <dbReference type="PROSITE" id="PS50157"/>
    </source>
</evidence>
<feature type="compositionally biased region" description="Basic and acidic residues" evidence="12">
    <location>
        <begin position="451"/>
        <end position="464"/>
    </location>
</feature>
<feature type="compositionally biased region" description="Basic and acidic residues" evidence="12">
    <location>
        <begin position="398"/>
        <end position="411"/>
    </location>
</feature>
<evidence type="ECO:0000256" key="11">
    <source>
        <dbReference type="PROSITE-ProRule" id="PRU00042"/>
    </source>
</evidence>
<dbReference type="PANTHER" id="PTHR24379:SF121">
    <property type="entry name" value="C2H2-TYPE DOMAIN-CONTAINING PROTEIN"/>
    <property type="match status" value="1"/>
</dbReference>
<dbReference type="GeneID" id="100888106"/>
<keyword evidence="8" id="KW-0238">DNA-binding</keyword>
<keyword evidence="9" id="KW-0804">Transcription</keyword>
<feature type="region of interest" description="Disordered" evidence="12">
    <location>
        <begin position="685"/>
        <end position="739"/>
    </location>
</feature>
<evidence type="ECO:0000256" key="7">
    <source>
        <dbReference type="ARBA" id="ARBA00023015"/>
    </source>
</evidence>
<feature type="region of interest" description="Disordered" evidence="12">
    <location>
        <begin position="436"/>
        <end position="473"/>
    </location>
</feature>
<evidence type="ECO:0000256" key="6">
    <source>
        <dbReference type="ARBA" id="ARBA00022833"/>
    </source>
</evidence>
<reference evidence="15" key="1">
    <citation type="submission" date="2015-02" db="EMBL/GenBank/DDBJ databases">
        <title>Genome sequencing for Strongylocentrotus purpuratus.</title>
        <authorList>
            <person name="Murali S."/>
            <person name="Liu Y."/>
            <person name="Vee V."/>
            <person name="English A."/>
            <person name="Wang M."/>
            <person name="Skinner E."/>
            <person name="Han Y."/>
            <person name="Muzny D.M."/>
            <person name="Worley K.C."/>
            <person name="Gibbs R.A."/>
        </authorList>
    </citation>
    <scope>NUCLEOTIDE SEQUENCE</scope>
</reference>
<dbReference type="InParanoid" id="A0A7M7LPK5"/>
<dbReference type="InterPro" id="IPR036236">
    <property type="entry name" value="Znf_C2H2_sf"/>
</dbReference>
<dbReference type="FunFam" id="3.30.160.60:FF:000478">
    <property type="entry name" value="Zinc finger protein 133"/>
    <property type="match status" value="1"/>
</dbReference>
<dbReference type="SMART" id="SM00355">
    <property type="entry name" value="ZnF_C2H2"/>
    <property type="match status" value="7"/>
</dbReference>
<feature type="domain" description="C2H2-type" evidence="13">
    <location>
        <begin position="581"/>
        <end position="608"/>
    </location>
</feature>
<dbReference type="AlphaFoldDB" id="A0A7M7LPK5"/>
<comment type="subcellular location">
    <subcellularLocation>
        <location evidence="1">Nucleus</location>
    </subcellularLocation>
</comment>
<keyword evidence="10" id="KW-0539">Nucleus</keyword>
<feature type="domain" description="C2H2-type" evidence="13">
    <location>
        <begin position="609"/>
        <end position="636"/>
    </location>
</feature>
<sequence length="975" mass="110124">MEAAEDATGEEVQASALDVEIKEEEASEDAPQETECQRQQITIESSSIELEDEFGKWSNMKNFLGISGIKSDARLAGFLMNFWSDHKNCKQLEKKEKKKKKSKQRHEPAPPTVKIPVRMTSRGRPVYKPNILQVKLTSDSRSKKSKRRAALQKQRDAIKKAKIKKQQAAKKKRGQAKTKRKVSKVPRIEPREMKIIWRSDDEEDDDDDDDISEFFDDDADGDYTPAGRRKPRGLAKLAADTEFSDGELSDQETQRIKPKAGQRGRKRVIKRGDKLPPKKRKYLDKTRLKGETWYRCRIKKMMKYTKRFQCKICLVEVSFITEVIDHIQNEHADQISGFRTSLGPHLERCGLTVVWSLPELPESSQTTPGAGRDDGSVLKNMTDTPGGDGEGTSALKLGNDKNGGEDEREGGGDGFPMGGGILKGGYMSLLVGNEANASSREADAQEDDGEPDTKSKKTDEEGKQDGIVGGGDRRAVAVLDGQTDVLFKDRQSDSQVTNLEEDVDVLYELQGWVVIMIECPDCQEYVSIYSLPKHQFLHNKPKQEHKCDKCNKVYRRLNLLRNHQKRHMEKPPKPQEEDKTFMCELCGDVFRKAKYLKNHQLRHQGNLPFVCKICDRRFLFQRQLKRHDIIHRDVKPILCQECGRGFVQRSQLNAHMRQHTGEKPYKCDLCERAFTHNVSLKTHKKRDHGVQVGKCANPHLGRPKMGGEGLPKSKGTRATSSRKASQTRNQTVINNPPTMSQYSECRMVNPIMNHLPLGLVINPDRQGMDLSMDSSDSPPGMDSNRAAPMQSRTDDRSHRERHASIDRQSATIHNMDTHSRPNHSEGQSNMEHLGNPHIERSVINMDRHAGNGAAGNSSANSGGNHNSHSHFERAMAMPLIERSLGSHLMDRQGLSPTIDSRPGNAHSHHMDHHHHQGGIPLIARPDMNQHLMRQKKGKELEMPPHQNNPSHPPYPWGAWGNAGEGMGMRFPVFPQ</sequence>
<feature type="compositionally biased region" description="Polar residues" evidence="12">
    <location>
        <begin position="716"/>
        <end position="739"/>
    </location>
</feature>
<dbReference type="Pfam" id="PF00096">
    <property type="entry name" value="zf-C2H2"/>
    <property type="match status" value="3"/>
</dbReference>
<feature type="compositionally biased region" description="Acidic residues" evidence="12">
    <location>
        <begin position="200"/>
        <end position="221"/>
    </location>
</feature>
<comment type="similarity">
    <text evidence="2">Belongs to the krueppel C2H2-type zinc-finger protein family.</text>
</comment>
<dbReference type="RefSeq" id="XP_003728624.1">
    <property type="nucleotide sequence ID" value="XM_003728576.3"/>
</dbReference>
<feature type="region of interest" description="Disordered" evidence="12">
    <location>
        <begin position="1"/>
        <end position="38"/>
    </location>
</feature>
<name>A0A7M7LPK5_STRPU</name>
<keyword evidence="5 11" id="KW-0863">Zinc-finger</keyword>
<dbReference type="KEGG" id="spu:100888106"/>
<keyword evidence="3" id="KW-0479">Metal-binding</keyword>